<feature type="transmembrane region" description="Helical" evidence="16">
    <location>
        <begin position="396"/>
        <end position="419"/>
    </location>
</feature>
<dbReference type="GO" id="GO:0046872">
    <property type="term" value="F:metal ion binding"/>
    <property type="evidence" value="ECO:0007669"/>
    <property type="project" value="UniProtKB-KW"/>
</dbReference>
<evidence type="ECO:0000256" key="14">
    <source>
        <dbReference type="ARBA" id="ARBA00047816"/>
    </source>
</evidence>
<dbReference type="SUPFAM" id="SSF81442">
    <property type="entry name" value="Cytochrome c oxidase subunit I-like"/>
    <property type="match status" value="1"/>
</dbReference>
<evidence type="ECO:0000256" key="5">
    <source>
        <dbReference type="ARBA" id="ARBA00022660"/>
    </source>
</evidence>
<dbReference type="GO" id="GO:0015990">
    <property type="term" value="P:electron transport coupled proton transport"/>
    <property type="evidence" value="ECO:0007669"/>
    <property type="project" value="InterPro"/>
</dbReference>
<evidence type="ECO:0000256" key="16">
    <source>
        <dbReference type="RuleBase" id="RU363061"/>
    </source>
</evidence>
<dbReference type="PROSITE" id="PS50855">
    <property type="entry name" value="COX1"/>
    <property type="match status" value="1"/>
</dbReference>
<evidence type="ECO:0000256" key="3">
    <source>
        <dbReference type="ARBA" id="ARBA00022448"/>
    </source>
</evidence>
<keyword evidence="11 16" id="KW-0408">Iron</keyword>
<comment type="catalytic activity">
    <reaction evidence="14 16">
        <text>4 Fe(II)-[cytochrome c] + O2 + 8 H(+)(in) = 4 Fe(III)-[cytochrome c] + 2 H2O + 4 H(+)(out)</text>
        <dbReference type="Rhea" id="RHEA:11436"/>
        <dbReference type="Rhea" id="RHEA-COMP:10350"/>
        <dbReference type="Rhea" id="RHEA-COMP:14399"/>
        <dbReference type="ChEBI" id="CHEBI:15377"/>
        <dbReference type="ChEBI" id="CHEBI:15378"/>
        <dbReference type="ChEBI" id="CHEBI:15379"/>
        <dbReference type="ChEBI" id="CHEBI:29033"/>
        <dbReference type="ChEBI" id="CHEBI:29034"/>
        <dbReference type="EC" id="7.1.1.9"/>
    </reaction>
</comment>
<comment type="pathway">
    <text evidence="2 16">Energy metabolism; oxidative phosphorylation.</text>
</comment>
<comment type="subcellular location">
    <subcellularLocation>
        <location evidence="16">Cell membrane</location>
        <topology evidence="16">Multi-pass membrane protein</topology>
    </subcellularLocation>
    <subcellularLocation>
        <location evidence="1">Membrane</location>
        <topology evidence="1">Multi-pass membrane protein</topology>
    </subcellularLocation>
</comment>
<keyword evidence="10 16" id="KW-1133">Transmembrane helix</keyword>
<protein>
    <recommendedName>
        <fullName evidence="16">Cytochrome c oxidase subunit 1</fullName>
        <ecNumber evidence="16">7.1.1.9</ecNumber>
    </recommendedName>
</protein>
<feature type="transmembrane region" description="Helical" evidence="16">
    <location>
        <begin position="201"/>
        <end position="227"/>
    </location>
</feature>
<accession>A0AA46HWU8</accession>
<keyword evidence="12 16" id="KW-0186">Copper</keyword>
<gene>
    <name evidence="19" type="ORF">EV676_102156</name>
</gene>
<comment type="similarity">
    <text evidence="15">Belongs to the heme-copper respiratory oxidase family.</text>
</comment>
<evidence type="ECO:0000256" key="13">
    <source>
        <dbReference type="ARBA" id="ARBA00023136"/>
    </source>
</evidence>
<evidence type="ECO:0000256" key="12">
    <source>
        <dbReference type="ARBA" id="ARBA00023008"/>
    </source>
</evidence>
<evidence type="ECO:0000313" key="20">
    <source>
        <dbReference type="Proteomes" id="UP000294772"/>
    </source>
</evidence>
<evidence type="ECO:0000256" key="4">
    <source>
        <dbReference type="ARBA" id="ARBA00022617"/>
    </source>
</evidence>
<keyword evidence="7 16" id="KW-0479">Metal-binding</keyword>
<feature type="transmembrane region" description="Helical" evidence="16">
    <location>
        <begin position="26"/>
        <end position="47"/>
    </location>
</feature>
<sequence>MAHADSSHHGPQSFWTRYVWSQDHKVIAVQYSLTAIAVGLIGLLLSHLMRLQLGFPGTFGFIDAERYYQYVTMHGMIMVIYLLTALFLGGFGNYLIPLMVGARDMVFPFLNMLSYWVYLLSVLVLLASFFVPGGPTGAGWTLYPPQAILPGTPGQDWGIILMLVSLLIFIVAATMGGLNYVTTVLQARTRGMTLLRMPLTVWGIFIATILALLAFPALFVSGVMMLLDKTLGTSFFMPELVSMGQVREYRGGSPLLFQHLFWFFGHPEVYIVALPAFGIVSDLISVHARKSIFGYRMMVWAIVVIGGLSFIVWAHHMFVSGMNPYFGFFFAASTLVIAIPTAIKVYNWLLTLWRGDIHLSVPMLFALAFICTFVIGGLTGLFLGNVSVDIPLSGTYFVVAHFHMVMGVAPILVIFGGLYHWYPKVTGRMLDDRLGKLHFWVTFLGTYAIYFPMHYLGVLGMPRRYYTFDAYEFIPPSAHALNTFITVVALLVGVVQLVFVFNLFWSLKHGRKAEPNPWRAASLEWQTPQTPPVHGNWGEALPVVHRWAYAYSVPGARDDYIPQNAPPEDGGQEPEPHGGVKEATA</sequence>
<dbReference type="PANTHER" id="PTHR10422:SF18">
    <property type="entry name" value="CYTOCHROME C OXIDASE SUBUNIT 1"/>
    <property type="match status" value="1"/>
</dbReference>
<dbReference type="GO" id="GO:0004129">
    <property type="term" value="F:cytochrome-c oxidase activity"/>
    <property type="evidence" value="ECO:0007669"/>
    <property type="project" value="UniProtKB-EC"/>
</dbReference>
<dbReference type="GO" id="GO:0009060">
    <property type="term" value="P:aerobic respiration"/>
    <property type="evidence" value="ECO:0007669"/>
    <property type="project" value="InterPro"/>
</dbReference>
<evidence type="ECO:0000256" key="6">
    <source>
        <dbReference type="ARBA" id="ARBA00022692"/>
    </source>
</evidence>
<comment type="caution">
    <text evidence="19">The sequence shown here is derived from an EMBL/GenBank/DDBJ whole genome shotgun (WGS) entry which is preliminary data.</text>
</comment>
<dbReference type="EC" id="7.1.1.9" evidence="16"/>
<reference evidence="19 20" key="1">
    <citation type="submission" date="2019-03" db="EMBL/GenBank/DDBJ databases">
        <title>Genomic Encyclopedia of Type Strains, Phase IV (KMG-IV): sequencing the most valuable type-strain genomes for metagenomic binning, comparative biology and taxonomic classification.</title>
        <authorList>
            <person name="Goeker M."/>
        </authorList>
    </citation>
    <scope>NUCLEOTIDE SEQUENCE [LARGE SCALE GENOMIC DNA]</scope>
    <source>
        <strain evidence="19 20">DSM 15264</strain>
    </source>
</reference>
<comment type="function">
    <text evidence="16">Cytochrome c oxidase is the component of the respiratory chain that catalyzes the reduction of oxygen to water. Subunits 1-3 form the functional core of the enzyme complex. CO I is the catalytic subunit of the enzyme. Electrons originating in cytochrome c are transferred via the copper A center of subunit 2 and heme A of subunit 1 to the bimetallic center formed by heme A3 and copper B.</text>
</comment>
<feature type="transmembrane region" description="Helical" evidence="16">
    <location>
        <begin position="298"/>
        <end position="319"/>
    </location>
</feature>
<feature type="transmembrane region" description="Helical" evidence="16">
    <location>
        <begin position="67"/>
        <end position="96"/>
    </location>
</feature>
<dbReference type="InterPro" id="IPR014241">
    <property type="entry name" value="Cyt_c_oxidase_su1_bac"/>
</dbReference>
<feature type="transmembrane region" description="Helical" evidence="16">
    <location>
        <begin position="361"/>
        <end position="384"/>
    </location>
</feature>
<feature type="transmembrane region" description="Helical" evidence="16">
    <location>
        <begin position="159"/>
        <end position="181"/>
    </location>
</feature>
<keyword evidence="8" id="KW-1278">Translocase</keyword>
<dbReference type="InterPro" id="IPR023616">
    <property type="entry name" value="Cyt_c_oxase-like_su1_dom"/>
</dbReference>
<feature type="transmembrane region" description="Helical" evidence="16">
    <location>
        <begin position="439"/>
        <end position="461"/>
    </location>
</feature>
<dbReference type="NCBIfam" id="TIGR02891">
    <property type="entry name" value="CtaD_CoxA"/>
    <property type="match status" value="1"/>
</dbReference>
<evidence type="ECO:0000256" key="11">
    <source>
        <dbReference type="ARBA" id="ARBA00023004"/>
    </source>
</evidence>
<dbReference type="InterPro" id="IPR000883">
    <property type="entry name" value="Cyt_C_Oxase_1"/>
</dbReference>
<dbReference type="PROSITE" id="PS00077">
    <property type="entry name" value="COX1_CUB"/>
    <property type="match status" value="1"/>
</dbReference>
<dbReference type="GO" id="GO:0005886">
    <property type="term" value="C:plasma membrane"/>
    <property type="evidence" value="ECO:0007669"/>
    <property type="project" value="UniProtKB-SubCell"/>
</dbReference>
<dbReference type="PANTHER" id="PTHR10422">
    <property type="entry name" value="CYTOCHROME C OXIDASE SUBUNIT 1"/>
    <property type="match status" value="1"/>
</dbReference>
<evidence type="ECO:0000256" key="9">
    <source>
        <dbReference type="ARBA" id="ARBA00022982"/>
    </source>
</evidence>
<keyword evidence="16" id="KW-1003">Cell membrane</keyword>
<dbReference type="GO" id="GO:0020037">
    <property type="term" value="F:heme binding"/>
    <property type="evidence" value="ECO:0007669"/>
    <property type="project" value="InterPro"/>
</dbReference>
<name>A0AA46HWU8_9BURK</name>
<keyword evidence="6 15" id="KW-0812">Transmembrane</keyword>
<keyword evidence="9 15" id="KW-0249">Electron transport</keyword>
<dbReference type="AlphaFoldDB" id="A0AA46HWU8"/>
<evidence type="ECO:0000256" key="1">
    <source>
        <dbReference type="ARBA" id="ARBA00004141"/>
    </source>
</evidence>
<dbReference type="Gene3D" id="1.20.210.10">
    <property type="entry name" value="Cytochrome c oxidase-like, subunit I domain"/>
    <property type="match status" value="1"/>
</dbReference>
<keyword evidence="4 15" id="KW-0349">Heme</keyword>
<feature type="transmembrane region" description="Helical" evidence="16">
    <location>
        <begin position="269"/>
        <end position="286"/>
    </location>
</feature>
<dbReference type="GO" id="GO:0022904">
    <property type="term" value="P:respiratory electron transport chain"/>
    <property type="evidence" value="ECO:0007669"/>
    <property type="project" value="TreeGrafter"/>
</dbReference>
<dbReference type="PRINTS" id="PR01165">
    <property type="entry name" value="CYCOXIDASEI"/>
</dbReference>
<keyword evidence="3 15" id="KW-0813">Transport</keyword>
<evidence type="ECO:0000259" key="18">
    <source>
        <dbReference type="PROSITE" id="PS50855"/>
    </source>
</evidence>
<evidence type="ECO:0000256" key="15">
    <source>
        <dbReference type="RuleBase" id="RU000370"/>
    </source>
</evidence>
<evidence type="ECO:0000313" key="19">
    <source>
        <dbReference type="EMBL" id="TCP08648.1"/>
    </source>
</evidence>
<feature type="transmembrane region" description="Helical" evidence="16">
    <location>
        <begin position="481"/>
        <end position="505"/>
    </location>
</feature>
<evidence type="ECO:0000256" key="2">
    <source>
        <dbReference type="ARBA" id="ARBA00004673"/>
    </source>
</evidence>
<keyword evidence="5 15" id="KW-0679">Respiratory chain</keyword>
<feature type="transmembrane region" description="Helical" evidence="16">
    <location>
        <begin position="108"/>
        <end position="131"/>
    </location>
</feature>
<dbReference type="InterPro" id="IPR023615">
    <property type="entry name" value="Cyt_c_Oxase_su1_BS"/>
</dbReference>
<keyword evidence="13 16" id="KW-0472">Membrane</keyword>
<feature type="domain" description="Cytochrome oxidase subunit I profile" evidence="18">
    <location>
        <begin position="14"/>
        <end position="545"/>
    </location>
</feature>
<dbReference type="EMBL" id="SLXF01000002">
    <property type="protein sequence ID" value="TCP08648.1"/>
    <property type="molecule type" value="Genomic_DNA"/>
</dbReference>
<evidence type="ECO:0000256" key="10">
    <source>
        <dbReference type="ARBA" id="ARBA00022989"/>
    </source>
</evidence>
<feature type="region of interest" description="Disordered" evidence="17">
    <location>
        <begin position="558"/>
        <end position="585"/>
    </location>
</feature>
<organism evidence="19 20">
    <name type="scientific">Caldimonas thermodepolymerans</name>
    <dbReference type="NCBI Taxonomy" id="215580"/>
    <lineage>
        <taxon>Bacteria</taxon>
        <taxon>Pseudomonadati</taxon>
        <taxon>Pseudomonadota</taxon>
        <taxon>Betaproteobacteria</taxon>
        <taxon>Burkholderiales</taxon>
        <taxon>Sphaerotilaceae</taxon>
        <taxon>Caldimonas</taxon>
    </lineage>
</organism>
<evidence type="ECO:0000256" key="17">
    <source>
        <dbReference type="SAM" id="MobiDB-lite"/>
    </source>
</evidence>
<feature type="compositionally biased region" description="Basic and acidic residues" evidence="17">
    <location>
        <begin position="574"/>
        <end position="585"/>
    </location>
</feature>
<feature type="transmembrane region" description="Helical" evidence="16">
    <location>
        <begin position="325"/>
        <end position="349"/>
    </location>
</feature>
<dbReference type="Proteomes" id="UP000294772">
    <property type="component" value="Unassembled WGS sequence"/>
</dbReference>
<evidence type="ECO:0000256" key="7">
    <source>
        <dbReference type="ARBA" id="ARBA00022723"/>
    </source>
</evidence>
<dbReference type="InterPro" id="IPR036927">
    <property type="entry name" value="Cyt_c_oxase-like_su1_sf"/>
</dbReference>
<dbReference type="Pfam" id="PF00115">
    <property type="entry name" value="COX1"/>
    <property type="match status" value="1"/>
</dbReference>
<dbReference type="RefSeq" id="WP_132763624.1">
    <property type="nucleotide sequence ID" value="NZ_CP110416.1"/>
</dbReference>
<evidence type="ECO:0000256" key="8">
    <source>
        <dbReference type="ARBA" id="ARBA00022967"/>
    </source>
</evidence>
<proteinExistence type="inferred from homology"/>